<reference evidence="1 4" key="2">
    <citation type="journal article" date="2018" name="Int. J. Syst. Evol. Microbiol.">
        <title>Pseudooceanicola lipolyticus sp. nov., a marine alphaproteobacterium, reclassification of Oceanicola flagellatus as Pseudooceanicola flagellatus comb. nov. and emended description of the genus Pseudooceanicola.</title>
        <authorList>
            <person name="Huang M.-M."/>
            <person name="Guo L.-L."/>
            <person name="Wu Y.-H."/>
            <person name="Lai Q.-L."/>
            <person name="Shao Z.-Z."/>
            <person name="Wang C.-S."/>
            <person name="Wu M."/>
            <person name="Xu X.-W."/>
        </authorList>
    </citation>
    <scope>NUCLEOTIDE SEQUENCE [LARGE SCALE GENOMIC DNA]</scope>
    <source>
        <strain evidence="1 4">Ar-45</strain>
    </source>
</reference>
<dbReference type="OrthoDB" id="7873712at2"/>
<protein>
    <submittedName>
        <fullName evidence="2">Uncharacterized protein</fullName>
    </submittedName>
</protein>
<dbReference type="Proteomes" id="UP000231655">
    <property type="component" value="Unassembled WGS sequence"/>
</dbReference>
<evidence type="ECO:0000313" key="1">
    <source>
        <dbReference type="EMBL" id="PJE26414.1"/>
    </source>
</evidence>
<dbReference type="EMBL" id="PGTD01000022">
    <property type="protein sequence ID" value="PJE26414.1"/>
    <property type="molecule type" value="Genomic_DNA"/>
</dbReference>
<evidence type="ECO:0000313" key="2">
    <source>
        <dbReference type="EMBL" id="SNY59422.1"/>
    </source>
</evidence>
<reference evidence="2 3" key="1">
    <citation type="submission" date="2017-09" db="EMBL/GenBank/DDBJ databases">
        <authorList>
            <person name="Ehlers B."/>
            <person name="Leendertz F.H."/>
        </authorList>
    </citation>
    <scope>NUCLEOTIDE SEQUENCE [LARGE SCALE GENOMIC DNA]</scope>
    <source>
        <strain evidence="2 3">CGMCC 1.12662</strain>
    </source>
</reference>
<organism evidence="2 3">
    <name type="scientific">Pseudooceanicola antarcticus</name>
    <dbReference type="NCBI Taxonomy" id="1247613"/>
    <lineage>
        <taxon>Bacteria</taxon>
        <taxon>Pseudomonadati</taxon>
        <taxon>Pseudomonadota</taxon>
        <taxon>Alphaproteobacteria</taxon>
        <taxon>Rhodobacterales</taxon>
        <taxon>Paracoccaceae</taxon>
        <taxon>Pseudooceanicola</taxon>
    </lineage>
</organism>
<evidence type="ECO:0000313" key="4">
    <source>
        <dbReference type="Proteomes" id="UP000231702"/>
    </source>
</evidence>
<accession>A0A285JGM7</accession>
<keyword evidence="4" id="KW-1185">Reference proteome</keyword>
<dbReference type="EMBL" id="OBEA01000009">
    <property type="protein sequence ID" value="SNY59422.1"/>
    <property type="molecule type" value="Genomic_DNA"/>
</dbReference>
<name>A0A285JGM7_9RHOB</name>
<dbReference type="AlphaFoldDB" id="A0A285JGM7"/>
<proteinExistence type="predicted"/>
<sequence>MKIAALFLWMIAPLGFWGAVTYWGTPHVVWSYTFHSSGNGYGVTAKRYYINCTYIGWTGKHVTSAQQGRCLWIRLFKPEENQ</sequence>
<dbReference type="RefSeq" id="WP_097147441.1">
    <property type="nucleotide sequence ID" value="NZ_OBEA01000009.1"/>
</dbReference>
<gene>
    <name evidence="1" type="ORF">CVM39_17880</name>
    <name evidence="2" type="ORF">SAMN06297129_3759</name>
</gene>
<evidence type="ECO:0000313" key="3">
    <source>
        <dbReference type="Proteomes" id="UP000231655"/>
    </source>
</evidence>
<dbReference type="Proteomes" id="UP000231702">
    <property type="component" value="Unassembled WGS sequence"/>
</dbReference>